<name>A0AAV4DDM4_9GAST</name>
<accession>A0AAV4DDM4</accession>
<protein>
    <submittedName>
        <fullName evidence="1">Uncharacterized protein</fullName>
    </submittedName>
</protein>
<sequence length="107" mass="11887">MFFAGDNTVQTTEEMSAGKIMQRLSEIEGEEEETESEVVIPPSVLETKRTVYTLHSFIQSKGDNNDPSTSINMLGDLPFNNCLQNAQADKSHGQLLKIVGVLEIMRI</sequence>
<reference evidence="1 2" key="1">
    <citation type="journal article" date="2021" name="Elife">
        <title>Chloroplast acquisition without the gene transfer in kleptoplastic sea slugs, Plakobranchus ocellatus.</title>
        <authorList>
            <person name="Maeda T."/>
            <person name="Takahashi S."/>
            <person name="Yoshida T."/>
            <person name="Shimamura S."/>
            <person name="Takaki Y."/>
            <person name="Nagai Y."/>
            <person name="Toyoda A."/>
            <person name="Suzuki Y."/>
            <person name="Arimoto A."/>
            <person name="Ishii H."/>
            <person name="Satoh N."/>
            <person name="Nishiyama T."/>
            <person name="Hasebe M."/>
            <person name="Maruyama T."/>
            <person name="Minagawa J."/>
            <person name="Obokata J."/>
            <person name="Shigenobu S."/>
        </authorList>
    </citation>
    <scope>NUCLEOTIDE SEQUENCE [LARGE SCALE GENOMIC DNA]</scope>
</reference>
<comment type="caution">
    <text evidence="1">The sequence shown here is derived from an EMBL/GenBank/DDBJ whole genome shotgun (WGS) entry which is preliminary data.</text>
</comment>
<keyword evidence="2" id="KW-1185">Reference proteome</keyword>
<dbReference type="EMBL" id="BLXT01007741">
    <property type="protein sequence ID" value="GFO41971.1"/>
    <property type="molecule type" value="Genomic_DNA"/>
</dbReference>
<evidence type="ECO:0000313" key="2">
    <source>
        <dbReference type="Proteomes" id="UP000735302"/>
    </source>
</evidence>
<gene>
    <name evidence="1" type="ORF">PoB_006847600</name>
</gene>
<evidence type="ECO:0000313" key="1">
    <source>
        <dbReference type="EMBL" id="GFO41971.1"/>
    </source>
</evidence>
<proteinExistence type="predicted"/>
<organism evidence="1 2">
    <name type="scientific">Plakobranchus ocellatus</name>
    <dbReference type="NCBI Taxonomy" id="259542"/>
    <lineage>
        <taxon>Eukaryota</taxon>
        <taxon>Metazoa</taxon>
        <taxon>Spiralia</taxon>
        <taxon>Lophotrochozoa</taxon>
        <taxon>Mollusca</taxon>
        <taxon>Gastropoda</taxon>
        <taxon>Heterobranchia</taxon>
        <taxon>Euthyneura</taxon>
        <taxon>Panpulmonata</taxon>
        <taxon>Sacoglossa</taxon>
        <taxon>Placobranchoidea</taxon>
        <taxon>Plakobranchidae</taxon>
        <taxon>Plakobranchus</taxon>
    </lineage>
</organism>
<dbReference type="Proteomes" id="UP000735302">
    <property type="component" value="Unassembled WGS sequence"/>
</dbReference>
<dbReference type="AlphaFoldDB" id="A0AAV4DDM4"/>